<dbReference type="RefSeq" id="WP_124143620.1">
    <property type="nucleotide sequence ID" value="NZ_CAWOKI010000354.1"/>
</dbReference>
<dbReference type="OrthoDB" id="513689at2"/>
<protein>
    <submittedName>
        <fullName evidence="1">Uncharacterized protein</fullName>
    </submittedName>
</protein>
<reference evidence="1 2" key="1">
    <citation type="journal article" date="2018" name="ACS Chem. Biol.">
        <title>Ketoreductase domain dysfunction expands chemodiversity: malyngamide biosynthesis in the cyanobacterium Okeania hirsuta.</title>
        <authorList>
            <person name="Moss N.A."/>
            <person name="Leao T."/>
            <person name="Rankin M."/>
            <person name="McCullough T.M."/>
            <person name="Qu P."/>
            <person name="Korobeynikov A."/>
            <person name="Smith J.L."/>
            <person name="Gerwick L."/>
            <person name="Gerwick W.H."/>
        </authorList>
    </citation>
    <scope>NUCLEOTIDE SEQUENCE [LARGE SCALE GENOMIC DNA]</scope>
    <source>
        <strain evidence="1 2">PAB10Feb10-1</strain>
    </source>
</reference>
<dbReference type="Proteomes" id="UP000269154">
    <property type="component" value="Unassembled WGS sequence"/>
</dbReference>
<sequence length="152" mass="17870">MTENIEQLLDDQATLIIYMVKQGEQWVRHSGGLIEKDETTRLIRASYDWQPVEKRQYEQEIGRRLYSTGSGATLRSSRAIPTDWIVSHVERYEPDLQNMPLFREVIIAYCEKKPMTIEEYKSLVYEREGQVSVESFGGNEQRYQEWLKSNGT</sequence>
<gene>
    <name evidence="1" type="ORF">D5R40_02270</name>
</gene>
<keyword evidence="2" id="KW-1185">Reference proteome</keyword>
<evidence type="ECO:0000313" key="1">
    <source>
        <dbReference type="EMBL" id="RQH55390.1"/>
    </source>
</evidence>
<name>A0A3N6R0R0_9CYAN</name>
<dbReference type="AlphaFoldDB" id="A0A3N6R0R0"/>
<comment type="caution">
    <text evidence="1">The sequence shown here is derived from an EMBL/GenBank/DDBJ whole genome shotgun (WGS) entry which is preliminary data.</text>
</comment>
<evidence type="ECO:0000313" key="2">
    <source>
        <dbReference type="Proteomes" id="UP000269154"/>
    </source>
</evidence>
<organism evidence="1 2">
    <name type="scientific">Okeania hirsuta</name>
    <dbReference type="NCBI Taxonomy" id="1458930"/>
    <lineage>
        <taxon>Bacteria</taxon>
        <taxon>Bacillati</taxon>
        <taxon>Cyanobacteriota</taxon>
        <taxon>Cyanophyceae</taxon>
        <taxon>Oscillatoriophycideae</taxon>
        <taxon>Oscillatoriales</taxon>
        <taxon>Microcoleaceae</taxon>
        <taxon>Okeania</taxon>
    </lineage>
</organism>
<dbReference type="EMBL" id="RCBY01000007">
    <property type="protein sequence ID" value="RQH55390.1"/>
    <property type="molecule type" value="Genomic_DNA"/>
</dbReference>
<accession>A0A3N6R0R0</accession>
<proteinExistence type="predicted"/>